<reference evidence="9" key="1">
    <citation type="journal article" date="2020" name="Nature">
        <title>Giant virus diversity and host interactions through global metagenomics.</title>
        <authorList>
            <person name="Schulz F."/>
            <person name="Roux S."/>
            <person name="Paez-Espino D."/>
            <person name="Jungbluth S."/>
            <person name="Walsh D.A."/>
            <person name="Denef V.J."/>
            <person name="McMahon K.D."/>
            <person name="Konstantinidis K.T."/>
            <person name="Eloe-Fadrosh E.A."/>
            <person name="Kyrpides N.C."/>
            <person name="Woyke T."/>
        </authorList>
    </citation>
    <scope>NUCLEOTIDE SEQUENCE</scope>
    <source>
        <strain evidence="9">GVMAG-M-3300023179-92</strain>
    </source>
</reference>
<dbReference type="PANTHER" id="PTHR21445:SF0">
    <property type="entry name" value="APURINIC-APYRIMIDINIC ENDONUCLEASE"/>
    <property type="match status" value="1"/>
</dbReference>
<dbReference type="Pfam" id="PF01261">
    <property type="entry name" value="AP_endonuc_2"/>
    <property type="match status" value="1"/>
</dbReference>
<evidence type="ECO:0000256" key="4">
    <source>
        <dbReference type="ARBA" id="ARBA00022763"/>
    </source>
</evidence>
<organism evidence="9">
    <name type="scientific">viral metagenome</name>
    <dbReference type="NCBI Taxonomy" id="1070528"/>
    <lineage>
        <taxon>unclassified sequences</taxon>
        <taxon>metagenomes</taxon>
        <taxon>organismal metagenomes</taxon>
    </lineage>
</organism>
<dbReference type="NCBIfam" id="TIGR00587">
    <property type="entry name" value="nfo"/>
    <property type="match status" value="1"/>
</dbReference>
<sequence>MNIYTLSVNGTHTSILKTFYETVKTSNNKGYYNIQVFLGSPYNLTRKSFSEDDIKKTKQYLDRQYLTVFTHLPYVINLAGSVKLNNYCWNGDKTIDDYVTECIKTIEYECDLLGKIQPKNKGGCVLHIGSIGKLKDIEKGLRCVAQSINKINFTKNSCKLILETMVGRGGVLGTSFEDLYKIYNMLNEDKKEYIGICIDTCHIFAEGLYKLDGKEDIDKMFNDFQKYFNLDKLSLFHLNDSICEHNSKQDRHSILMKGCIWKDKVEGLKYFINRCKEFNIPMVLETEESDYYVVENL</sequence>
<comment type="cofactor">
    <cofactor evidence="1">
        <name>Zn(2+)</name>
        <dbReference type="ChEBI" id="CHEBI:29105"/>
    </cofactor>
</comment>
<dbReference type="GO" id="GO:0006284">
    <property type="term" value="P:base-excision repair"/>
    <property type="evidence" value="ECO:0007669"/>
    <property type="project" value="TreeGrafter"/>
</dbReference>
<dbReference type="InterPro" id="IPR013022">
    <property type="entry name" value="Xyl_isomerase-like_TIM-brl"/>
</dbReference>
<evidence type="ECO:0000256" key="3">
    <source>
        <dbReference type="ARBA" id="ARBA00022723"/>
    </source>
</evidence>
<name>A0A6C0HDM2_9ZZZZ</name>
<evidence type="ECO:0000256" key="6">
    <source>
        <dbReference type="ARBA" id="ARBA00022833"/>
    </source>
</evidence>
<feature type="domain" description="Xylose isomerase-like TIM barrel" evidence="8">
    <location>
        <begin position="30"/>
        <end position="265"/>
    </location>
</feature>
<dbReference type="SUPFAM" id="SSF51658">
    <property type="entry name" value="Xylose isomerase-like"/>
    <property type="match status" value="1"/>
</dbReference>
<comment type="similarity">
    <text evidence="2">Belongs to the AP endonuclease 2 family.</text>
</comment>
<keyword evidence="3" id="KW-0479">Metal-binding</keyword>
<evidence type="ECO:0000256" key="7">
    <source>
        <dbReference type="ARBA" id="ARBA00023204"/>
    </source>
</evidence>
<dbReference type="GO" id="GO:0003677">
    <property type="term" value="F:DNA binding"/>
    <property type="evidence" value="ECO:0007669"/>
    <property type="project" value="InterPro"/>
</dbReference>
<dbReference type="GO" id="GO:0003906">
    <property type="term" value="F:DNA-(apurinic or apyrimidinic site) endonuclease activity"/>
    <property type="evidence" value="ECO:0007669"/>
    <property type="project" value="TreeGrafter"/>
</dbReference>
<evidence type="ECO:0000256" key="5">
    <source>
        <dbReference type="ARBA" id="ARBA00022801"/>
    </source>
</evidence>
<dbReference type="SMART" id="SM00518">
    <property type="entry name" value="AP2Ec"/>
    <property type="match status" value="1"/>
</dbReference>
<dbReference type="GO" id="GO:0008081">
    <property type="term" value="F:phosphoric diester hydrolase activity"/>
    <property type="evidence" value="ECO:0007669"/>
    <property type="project" value="TreeGrafter"/>
</dbReference>
<evidence type="ECO:0000256" key="1">
    <source>
        <dbReference type="ARBA" id="ARBA00001947"/>
    </source>
</evidence>
<proteinExistence type="inferred from homology"/>
<dbReference type="InterPro" id="IPR036237">
    <property type="entry name" value="Xyl_isomerase-like_sf"/>
</dbReference>
<dbReference type="GO" id="GO:0008270">
    <property type="term" value="F:zinc ion binding"/>
    <property type="evidence" value="ECO:0007669"/>
    <property type="project" value="InterPro"/>
</dbReference>
<accession>A0A6C0HDM2</accession>
<evidence type="ECO:0000259" key="8">
    <source>
        <dbReference type="Pfam" id="PF01261"/>
    </source>
</evidence>
<dbReference type="PROSITE" id="PS00731">
    <property type="entry name" value="AP_NUCLEASE_F2_3"/>
    <property type="match status" value="1"/>
</dbReference>
<dbReference type="EMBL" id="MN739936">
    <property type="protein sequence ID" value="QHT78731.1"/>
    <property type="molecule type" value="Genomic_DNA"/>
</dbReference>
<keyword evidence="4" id="KW-0227">DNA damage</keyword>
<dbReference type="PANTHER" id="PTHR21445">
    <property type="entry name" value="ENDONUCLEASE IV ENDODEOXYRIBONUCLEASE IV"/>
    <property type="match status" value="1"/>
</dbReference>
<protein>
    <recommendedName>
        <fullName evidence="8">Xylose isomerase-like TIM barrel domain-containing protein</fullName>
    </recommendedName>
</protein>
<evidence type="ECO:0000256" key="2">
    <source>
        <dbReference type="ARBA" id="ARBA00005340"/>
    </source>
</evidence>
<keyword evidence="5" id="KW-0378">Hydrolase</keyword>
<dbReference type="InterPro" id="IPR018246">
    <property type="entry name" value="AP_endonuc_F2_Zn_BS"/>
</dbReference>
<dbReference type="AlphaFoldDB" id="A0A6C0HDM2"/>
<keyword evidence="7" id="KW-0234">DNA repair</keyword>
<dbReference type="PROSITE" id="PS00730">
    <property type="entry name" value="AP_NUCLEASE_F2_2"/>
    <property type="match status" value="1"/>
</dbReference>
<dbReference type="PROSITE" id="PS51432">
    <property type="entry name" value="AP_NUCLEASE_F2_4"/>
    <property type="match status" value="1"/>
</dbReference>
<dbReference type="Gene3D" id="3.20.20.150">
    <property type="entry name" value="Divalent-metal-dependent TIM barrel enzymes"/>
    <property type="match status" value="1"/>
</dbReference>
<dbReference type="InterPro" id="IPR001719">
    <property type="entry name" value="AP_endonuc_2"/>
</dbReference>
<evidence type="ECO:0000313" key="9">
    <source>
        <dbReference type="EMBL" id="QHT78731.1"/>
    </source>
</evidence>
<keyword evidence="6" id="KW-0862">Zinc</keyword>